<feature type="transmembrane region" description="Helical" evidence="6">
    <location>
        <begin position="67"/>
        <end position="84"/>
    </location>
</feature>
<dbReference type="Pfam" id="PF01169">
    <property type="entry name" value="GDT1"/>
    <property type="match status" value="2"/>
</dbReference>
<dbReference type="GO" id="GO:0046873">
    <property type="term" value="F:metal ion transmembrane transporter activity"/>
    <property type="evidence" value="ECO:0007669"/>
    <property type="project" value="InterPro"/>
</dbReference>
<keyword evidence="5 6" id="KW-0472">Membrane</keyword>
<evidence type="ECO:0000256" key="3">
    <source>
        <dbReference type="ARBA" id="ARBA00022692"/>
    </source>
</evidence>
<feature type="transmembrane region" description="Helical" evidence="6">
    <location>
        <begin position="132"/>
        <end position="153"/>
    </location>
</feature>
<dbReference type="Proteomes" id="UP000202440">
    <property type="component" value="Chromosome"/>
</dbReference>
<dbReference type="PANTHER" id="PTHR12608">
    <property type="entry name" value="TRANSMEMBRANE PROTEIN HTP-1 RELATED"/>
    <property type="match status" value="1"/>
</dbReference>
<feature type="transmembrane region" description="Helical" evidence="6">
    <location>
        <begin position="35"/>
        <end position="55"/>
    </location>
</feature>
<dbReference type="KEGG" id="bsan:CHH28_02045"/>
<feature type="transmembrane region" description="Helical" evidence="6">
    <location>
        <begin position="165"/>
        <end position="183"/>
    </location>
</feature>
<evidence type="ECO:0000313" key="7">
    <source>
        <dbReference type="EMBL" id="ASP37527.1"/>
    </source>
</evidence>
<dbReference type="PANTHER" id="PTHR12608:SF1">
    <property type="entry name" value="TRANSMEMBRANE PROTEIN 165"/>
    <property type="match status" value="1"/>
</dbReference>
<comment type="similarity">
    <text evidence="2 6">Belongs to the GDT1 family.</text>
</comment>
<gene>
    <name evidence="7" type="ORF">CHH28_02045</name>
</gene>
<dbReference type="InterPro" id="IPR001727">
    <property type="entry name" value="GDT1-like"/>
</dbReference>
<dbReference type="AlphaFoldDB" id="A0A222FEK7"/>
<evidence type="ECO:0000256" key="6">
    <source>
        <dbReference type="RuleBase" id="RU365102"/>
    </source>
</evidence>
<dbReference type="RefSeq" id="WP_094058745.1">
    <property type="nucleotide sequence ID" value="NZ_CP022530.1"/>
</dbReference>
<sequence length="185" mass="20266">MDAFVTSTLTVTLAEMGDKTQLLSLLLAARFRNKAAIVMGIFVATILNHAASAWLGSWLATWLHGQWASWLLAGSFIALGLWLLIPDKDEDVAQRFDQWGAFLVTTGLFFIAEIGDKTQVATVLLAAQFQQIVWVTVGSTLGMMLANVPVIYLGQALLQRLPMAWLQRIASVLFIAVGVWVLFAS</sequence>
<evidence type="ECO:0000256" key="1">
    <source>
        <dbReference type="ARBA" id="ARBA00004141"/>
    </source>
</evidence>
<proteinExistence type="inferred from homology"/>
<dbReference type="GO" id="GO:0016020">
    <property type="term" value="C:membrane"/>
    <property type="evidence" value="ECO:0007669"/>
    <property type="project" value="UniProtKB-SubCell"/>
</dbReference>
<protein>
    <recommendedName>
        <fullName evidence="6">GDT1 family protein</fullName>
    </recommendedName>
</protein>
<keyword evidence="3 6" id="KW-0812">Transmembrane</keyword>
<keyword evidence="8" id="KW-1185">Reference proteome</keyword>
<comment type="subcellular location">
    <subcellularLocation>
        <location evidence="1 6">Membrane</location>
        <topology evidence="1 6">Multi-pass membrane protein</topology>
    </subcellularLocation>
</comment>
<evidence type="ECO:0000313" key="8">
    <source>
        <dbReference type="Proteomes" id="UP000202440"/>
    </source>
</evidence>
<name>A0A222FEK7_9GAMM</name>
<reference evidence="7 8" key="1">
    <citation type="submission" date="2017-07" db="EMBL/GenBank/DDBJ databases">
        <title>Annotated genome sequence of Bacterioplanes sanyensis isolated from Red Sea.</title>
        <authorList>
            <person name="Rehman Z.U."/>
        </authorList>
    </citation>
    <scope>NUCLEOTIDE SEQUENCE [LARGE SCALE GENOMIC DNA]</scope>
    <source>
        <strain evidence="7 8">NV9</strain>
    </source>
</reference>
<dbReference type="EMBL" id="CP022530">
    <property type="protein sequence ID" value="ASP37527.1"/>
    <property type="molecule type" value="Genomic_DNA"/>
</dbReference>
<evidence type="ECO:0000256" key="4">
    <source>
        <dbReference type="ARBA" id="ARBA00022989"/>
    </source>
</evidence>
<evidence type="ECO:0000256" key="2">
    <source>
        <dbReference type="ARBA" id="ARBA00009190"/>
    </source>
</evidence>
<accession>A0A222FEK7</accession>
<feature type="transmembrane region" description="Helical" evidence="6">
    <location>
        <begin position="96"/>
        <end position="112"/>
    </location>
</feature>
<keyword evidence="4 6" id="KW-1133">Transmembrane helix</keyword>
<organism evidence="7 8">
    <name type="scientific">Bacterioplanes sanyensis</name>
    <dbReference type="NCBI Taxonomy" id="1249553"/>
    <lineage>
        <taxon>Bacteria</taxon>
        <taxon>Pseudomonadati</taxon>
        <taxon>Pseudomonadota</taxon>
        <taxon>Gammaproteobacteria</taxon>
        <taxon>Oceanospirillales</taxon>
        <taxon>Oceanospirillaceae</taxon>
        <taxon>Bacterioplanes</taxon>
    </lineage>
</organism>
<evidence type="ECO:0000256" key="5">
    <source>
        <dbReference type="ARBA" id="ARBA00023136"/>
    </source>
</evidence>
<dbReference type="OrthoDB" id="9801356at2"/>